<dbReference type="Gene3D" id="3.40.390.10">
    <property type="entry name" value="Collagenase (Catalytic Domain)"/>
    <property type="match status" value="1"/>
</dbReference>
<name>A0ABV6G859_9GAMM</name>
<proteinExistence type="predicted"/>
<dbReference type="PANTHER" id="PTHR30164">
    <property type="entry name" value="MTFA PEPTIDASE"/>
    <property type="match status" value="1"/>
</dbReference>
<dbReference type="EMBL" id="JBHLVX010000067">
    <property type="protein sequence ID" value="MFC0269729.1"/>
    <property type="molecule type" value="Genomic_DNA"/>
</dbReference>
<sequence length="262" mass="30679">MGWWQEQKWQRWRKRHPLPLEAWQRAQVRLPIIDGLSDAQLERLGERSWRLVHALRIVLPEGVEWSDENRLVLMAQIALMTLAWPEQRARRALLDVREIILVPGAFRRHVEEMDDAGVMHEFEDERAGETSWHGPVALSLEELEANGDWHGTNVVIHEFAHKLDMTGDMTVNGMPGLHGDITSREWYDTFMQCWQALQESLERGEEPPIDDYAATHPAEFFAVICEYFFTAPDILDNVWPDLYTLLVRYFDQDPLRRLPRAC</sequence>
<dbReference type="RefSeq" id="WP_019951996.1">
    <property type="nucleotide sequence ID" value="NZ_JBHLVX010000067.1"/>
</dbReference>
<comment type="caution">
    <text evidence="1">The sequence shown here is derived from an EMBL/GenBank/DDBJ whole genome shotgun (WGS) entry which is preliminary data.</text>
</comment>
<dbReference type="Gene3D" id="1.10.472.150">
    <property type="entry name" value="Glucose-regulated metallo-peptidase M90, N-terminal domain"/>
    <property type="match status" value="1"/>
</dbReference>
<dbReference type="Pfam" id="PF06167">
    <property type="entry name" value="Peptidase_M90"/>
    <property type="match status" value="1"/>
</dbReference>
<keyword evidence="2" id="KW-1185">Reference proteome</keyword>
<dbReference type="Proteomes" id="UP001589814">
    <property type="component" value="Unassembled WGS sequence"/>
</dbReference>
<dbReference type="InterPro" id="IPR010384">
    <property type="entry name" value="MtfA_fam"/>
</dbReference>
<evidence type="ECO:0000313" key="2">
    <source>
        <dbReference type="Proteomes" id="UP001589814"/>
    </source>
</evidence>
<accession>A0ABV6G859</accession>
<gene>
    <name evidence="1" type="ORF">ACFFHW_17335</name>
</gene>
<dbReference type="InterPro" id="IPR024079">
    <property type="entry name" value="MetalloPept_cat_dom_sf"/>
</dbReference>
<dbReference type="InterPro" id="IPR042252">
    <property type="entry name" value="MtfA_N"/>
</dbReference>
<organism evidence="1 2">
    <name type="scientific">Kushneria aurantia</name>
    <dbReference type="NCBI Taxonomy" id="504092"/>
    <lineage>
        <taxon>Bacteria</taxon>
        <taxon>Pseudomonadati</taxon>
        <taxon>Pseudomonadota</taxon>
        <taxon>Gammaproteobacteria</taxon>
        <taxon>Oceanospirillales</taxon>
        <taxon>Halomonadaceae</taxon>
        <taxon>Kushneria</taxon>
    </lineage>
</organism>
<dbReference type="SUPFAM" id="SSF55486">
    <property type="entry name" value="Metalloproteases ('zincins'), catalytic domain"/>
    <property type="match status" value="1"/>
</dbReference>
<dbReference type="PANTHER" id="PTHR30164:SF2">
    <property type="entry name" value="PROTEIN MTFA"/>
    <property type="match status" value="1"/>
</dbReference>
<protein>
    <submittedName>
        <fullName evidence="1">Zinc-dependent peptidase</fullName>
    </submittedName>
</protein>
<evidence type="ECO:0000313" key="1">
    <source>
        <dbReference type="EMBL" id="MFC0269729.1"/>
    </source>
</evidence>
<reference evidence="1 2" key="1">
    <citation type="submission" date="2024-09" db="EMBL/GenBank/DDBJ databases">
        <authorList>
            <person name="Sun Q."/>
            <person name="Mori K."/>
        </authorList>
    </citation>
    <scope>NUCLEOTIDE SEQUENCE [LARGE SCALE GENOMIC DNA]</scope>
    <source>
        <strain evidence="1 2">CCM 7415</strain>
    </source>
</reference>
<dbReference type="CDD" id="cd20169">
    <property type="entry name" value="Peptidase_M90_mtfA"/>
    <property type="match status" value="1"/>
</dbReference>